<name>A0ABZ1NLA2_STRVL</name>
<evidence type="ECO:0000313" key="3">
    <source>
        <dbReference type="Proteomes" id="UP001341259"/>
    </source>
</evidence>
<keyword evidence="1" id="KW-0175">Coiled coil</keyword>
<protein>
    <submittedName>
        <fullName evidence="2">Uncharacterized protein</fullName>
    </submittedName>
</protein>
<feature type="coiled-coil region" evidence="1">
    <location>
        <begin position="202"/>
        <end position="229"/>
    </location>
</feature>
<reference evidence="2 3" key="1">
    <citation type="submission" date="2022-10" db="EMBL/GenBank/DDBJ databases">
        <title>The complete genomes of actinobacterial strains from the NBC collection.</title>
        <authorList>
            <person name="Joergensen T.S."/>
            <person name="Alvarez Arevalo M."/>
            <person name="Sterndorff E.B."/>
            <person name="Faurdal D."/>
            <person name="Vuksanovic O."/>
            <person name="Mourched A.-S."/>
            <person name="Charusanti P."/>
            <person name="Shaw S."/>
            <person name="Blin K."/>
            <person name="Weber T."/>
        </authorList>
    </citation>
    <scope>NUCLEOTIDE SEQUENCE [LARGE SCALE GENOMIC DNA]</scope>
    <source>
        <strain evidence="2 3">NBC_00456</strain>
    </source>
</reference>
<keyword evidence="3" id="KW-1185">Reference proteome</keyword>
<sequence length="459" mass="51383">MNDDHTPPAEQGAPSPDKIVSEHVTTLHLIGEQLAQVESWMWEHLADVRAAAVEPPADRAALRDRIAQALADEDARTCGYGHGFLERYGADAETDGFVDAVLAALRDRIAEAPADADGWKFADGFKEHSPTWQRYQQLADAVLPPVSRADVLLGAAEVEARPELNVRPLPAEALTADEAFVDRAAFRADEAERLREEHATWRKLGKRNLEQAHEENARLRAEQAATLERFRVTIRRLAAHAVGFQDVLDESDRGPWGKTIAADIAELRRMIDEDAPLSPFYEHPDCGFRWHGRDGMDIPMRDGQPVCPRCELAAVEKKLRHSEKLREELRAESRRRGKVKLEYAERIRRLEIQLDEVRTQLGAEILRAGQAEAELRRMADEAQPDDTVHTCPGRWGGPDCRCFDDEAQPGTEAQQPANPREVCVCGHTRAEHLTVSGRLLCDACDPDSTENTCKEYEAL</sequence>
<feature type="coiled-coil region" evidence="1">
    <location>
        <begin position="312"/>
        <end position="360"/>
    </location>
</feature>
<organism evidence="2 3">
    <name type="scientific">Streptomyces violaceus</name>
    <name type="common">Streptomyces venezuelae</name>
    <dbReference type="NCBI Taxonomy" id="1936"/>
    <lineage>
        <taxon>Bacteria</taxon>
        <taxon>Bacillati</taxon>
        <taxon>Actinomycetota</taxon>
        <taxon>Actinomycetes</taxon>
        <taxon>Kitasatosporales</taxon>
        <taxon>Streptomycetaceae</taxon>
        <taxon>Streptomyces</taxon>
    </lineage>
</organism>
<evidence type="ECO:0000256" key="1">
    <source>
        <dbReference type="SAM" id="Coils"/>
    </source>
</evidence>
<accession>A0ABZ1NLA2</accession>
<gene>
    <name evidence="2" type="ORF">OHB29_04675</name>
</gene>
<dbReference type="EMBL" id="CP107906">
    <property type="protein sequence ID" value="WUG92377.1"/>
    <property type="molecule type" value="Genomic_DNA"/>
</dbReference>
<dbReference type="RefSeq" id="WP_328336799.1">
    <property type="nucleotide sequence ID" value="NZ_CP107906.1"/>
</dbReference>
<evidence type="ECO:0000313" key="2">
    <source>
        <dbReference type="EMBL" id="WUG92377.1"/>
    </source>
</evidence>
<proteinExistence type="predicted"/>
<dbReference type="Proteomes" id="UP001341259">
    <property type="component" value="Chromosome"/>
</dbReference>